<sequence length="126" mass="14003">MTMQPKGQPRGIATLLGVVESPISHPMRCLSKPLSNMDIEVCLLSLVRSKTLPAMSSIGMTRMIGIYGLIMIFTTPGMKILVIPSPRFIIVPETRGRLQRLNCNVSYLMYSSFLTVISILMCIKDK</sequence>
<keyword evidence="1" id="KW-1133">Transmembrane helix</keyword>
<accession>A0A1B7MUM8</accession>
<dbReference type="InParanoid" id="A0A1B7MUM8"/>
<proteinExistence type="predicted"/>
<evidence type="ECO:0000313" key="3">
    <source>
        <dbReference type="Proteomes" id="UP000092154"/>
    </source>
</evidence>
<feature type="transmembrane region" description="Helical" evidence="1">
    <location>
        <begin position="64"/>
        <end position="85"/>
    </location>
</feature>
<dbReference type="EMBL" id="KV448425">
    <property type="protein sequence ID" value="OAX36318.1"/>
    <property type="molecule type" value="Genomic_DNA"/>
</dbReference>
<evidence type="ECO:0000313" key="2">
    <source>
        <dbReference type="EMBL" id="OAX36318.1"/>
    </source>
</evidence>
<name>A0A1B7MUM8_9AGAM</name>
<reference evidence="2 3" key="1">
    <citation type="submission" date="2016-06" db="EMBL/GenBank/DDBJ databases">
        <title>Comparative genomics of the ectomycorrhizal sister species Rhizopogon vinicolor and Rhizopogon vesiculosus (Basidiomycota: Boletales) reveals a divergence of the mating type B locus.</title>
        <authorList>
            <consortium name="DOE Joint Genome Institute"/>
            <person name="Mujic A.B."/>
            <person name="Kuo A."/>
            <person name="Tritt A."/>
            <person name="Lipzen A."/>
            <person name="Chen C."/>
            <person name="Johnson J."/>
            <person name="Sharma A."/>
            <person name="Barry K."/>
            <person name="Grigoriev I.V."/>
            <person name="Spatafora J.W."/>
        </authorList>
    </citation>
    <scope>NUCLEOTIDE SEQUENCE [LARGE SCALE GENOMIC DNA]</scope>
    <source>
        <strain evidence="2 3">AM-OR11-026</strain>
    </source>
</reference>
<dbReference type="AlphaFoldDB" id="A0A1B7MUM8"/>
<keyword evidence="1" id="KW-0812">Transmembrane</keyword>
<dbReference type="Proteomes" id="UP000092154">
    <property type="component" value="Unassembled WGS sequence"/>
</dbReference>
<protein>
    <submittedName>
        <fullName evidence="2">Uncharacterized protein</fullName>
    </submittedName>
</protein>
<evidence type="ECO:0000256" key="1">
    <source>
        <dbReference type="SAM" id="Phobius"/>
    </source>
</evidence>
<keyword evidence="3" id="KW-1185">Reference proteome</keyword>
<organism evidence="2 3">
    <name type="scientific">Rhizopogon vinicolor AM-OR11-026</name>
    <dbReference type="NCBI Taxonomy" id="1314800"/>
    <lineage>
        <taxon>Eukaryota</taxon>
        <taxon>Fungi</taxon>
        <taxon>Dikarya</taxon>
        <taxon>Basidiomycota</taxon>
        <taxon>Agaricomycotina</taxon>
        <taxon>Agaricomycetes</taxon>
        <taxon>Agaricomycetidae</taxon>
        <taxon>Boletales</taxon>
        <taxon>Suillineae</taxon>
        <taxon>Rhizopogonaceae</taxon>
        <taxon>Rhizopogon</taxon>
    </lineage>
</organism>
<feature type="transmembrane region" description="Helical" evidence="1">
    <location>
        <begin position="105"/>
        <end position="123"/>
    </location>
</feature>
<gene>
    <name evidence="2" type="ORF">K503DRAFT_312388</name>
</gene>
<keyword evidence="1" id="KW-0472">Membrane</keyword>